<keyword evidence="2" id="KW-1185">Reference proteome</keyword>
<evidence type="ECO:0000313" key="2">
    <source>
        <dbReference type="Proteomes" id="UP000276133"/>
    </source>
</evidence>
<dbReference type="EMBL" id="REGN01002236">
    <property type="protein sequence ID" value="RNA29349.1"/>
    <property type="molecule type" value="Genomic_DNA"/>
</dbReference>
<comment type="caution">
    <text evidence="1">The sequence shown here is derived from an EMBL/GenBank/DDBJ whole genome shotgun (WGS) entry which is preliminary data.</text>
</comment>
<name>A0A3M7S108_BRAPC</name>
<evidence type="ECO:0000313" key="1">
    <source>
        <dbReference type="EMBL" id="RNA29349.1"/>
    </source>
</evidence>
<proteinExistence type="predicted"/>
<dbReference type="Proteomes" id="UP000276133">
    <property type="component" value="Unassembled WGS sequence"/>
</dbReference>
<protein>
    <submittedName>
        <fullName evidence="1">Uncharacterized protein</fullName>
    </submittedName>
</protein>
<organism evidence="1 2">
    <name type="scientific">Brachionus plicatilis</name>
    <name type="common">Marine rotifer</name>
    <name type="synonym">Brachionus muelleri</name>
    <dbReference type="NCBI Taxonomy" id="10195"/>
    <lineage>
        <taxon>Eukaryota</taxon>
        <taxon>Metazoa</taxon>
        <taxon>Spiralia</taxon>
        <taxon>Gnathifera</taxon>
        <taxon>Rotifera</taxon>
        <taxon>Eurotatoria</taxon>
        <taxon>Monogononta</taxon>
        <taxon>Pseudotrocha</taxon>
        <taxon>Ploima</taxon>
        <taxon>Brachionidae</taxon>
        <taxon>Brachionus</taxon>
    </lineage>
</organism>
<accession>A0A3M7S108</accession>
<dbReference type="AlphaFoldDB" id="A0A3M7S108"/>
<reference evidence="1 2" key="1">
    <citation type="journal article" date="2018" name="Sci. Rep.">
        <title>Genomic signatures of local adaptation to the degree of environmental predictability in rotifers.</title>
        <authorList>
            <person name="Franch-Gras L."/>
            <person name="Hahn C."/>
            <person name="Garcia-Roger E.M."/>
            <person name="Carmona M.J."/>
            <person name="Serra M."/>
            <person name="Gomez A."/>
        </authorList>
    </citation>
    <scope>NUCLEOTIDE SEQUENCE [LARGE SCALE GENOMIC DNA]</scope>
    <source>
        <strain evidence="1">HYR1</strain>
    </source>
</reference>
<gene>
    <name evidence="1" type="ORF">BpHYR1_032046</name>
</gene>
<sequence>MFKLVNNMEIMNFKKGTNYNLNTRSGSKKNNLTRNSKNLERERTLIPNFTIPKNFFKNQQMKYTIFLNA</sequence>